<comment type="caution">
    <text evidence="1">The sequence shown here is derived from an EMBL/GenBank/DDBJ whole genome shotgun (WGS) entry which is preliminary data.</text>
</comment>
<evidence type="ECO:0000313" key="1">
    <source>
        <dbReference type="EMBL" id="PON37111.1"/>
    </source>
</evidence>
<accession>A0A2P5AKV9</accession>
<sequence>MNVKRQVHFDGGDRLAEQSSVLNCGEPYLIQVLGFNLRVLAQIYVYMAGKVELKKSTRSLCPGGCSQEPINQTCICRWAWPWSSKLRMGLLKK</sequence>
<name>A0A2P5AKV9_PARAD</name>
<dbReference type="AlphaFoldDB" id="A0A2P5AKV9"/>
<dbReference type="EMBL" id="JXTB01000542">
    <property type="protein sequence ID" value="PON37111.1"/>
    <property type="molecule type" value="Genomic_DNA"/>
</dbReference>
<reference evidence="2" key="1">
    <citation type="submission" date="2016-06" db="EMBL/GenBank/DDBJ databases">
        <title>Parallel loss of symbiosis genes in relatives of nitrogen-fixing non-legume Parasponia.</title>
        <authorList>
            <person name="Van Velzen R."/>
            <person name="Holmer R."/>
            <person name="Bu F."/>
            <person name="Rutten L."/>
            <person name="Van Zeijl A."/>
            <person name="Liu W."/>
            <person name="Santuari L."/>
            <person name="Cao Q."/>
            <person name="Sharma T."/>
            <person name="Shen D."/>
            <person name="Roswanjaya Y."/>
            <person name="Wardhani T."/>
            <person name="Kalhor M.S."/>
            <person name="Jansen J."/>
            <person name="Van den Hoogen J."/>
            <person name="Gungor B."/>
            <person name="Hartog M."/>
            <person name="Hontelez J."/>
            <person name="Verver J."/>
            <person name="Yang W.-C."/>
            <person name="Schijlen E."/>
            <person name="Repin R."/>
            <person name="Schilthuizen M."/>
            <person name="Schranz E."/>
            <person name="Heidstra R."/>
            <person name="Miyata K."/>
            <person name="Fedorova E."/>
            <person name="Kohlen W."/>
            <person name="Bisseling T."/>
            <person name="Smit S."/>
            <person name="Geurts R."/>
        </authorList>
    </citation>
    <scope>NUCLEOTIDE SEQUENCE [LARGE SCALE GENOMIC DNA]</scope>
    <source>
        <strain evidence="2">cv. WU1-14</strain>
    </source>
</reference>
<dbReference type="Proteomes" id="UP000237105">
    <property type="component" value="Unassembled WGS sequence"/>
</dbReference>
<gene>
    <name evidence="1" type="ORF">PanWU01x14_323070</name>
</gene>
<organism evidence="1 2">
    <name type="scientific">Parasponia andersonii</name>
    <name type="common">Sponia andersonii</name>
    <dbReference type="NCBI Taxonomy" id="3476"/>
    <lineage>
        <taxon>Eukaryota</taxon>
        <taxon>Viridiplantae</taxon>
        <taxon>Streptophyta</taxon>
        <taxon>Embryophyta</taxon>
        <taxon>Tracheophyta</taxon>
        <taxon>Spermatophyta</taxon>
        <taxon>Magnoliopsida</taxon>
        <taxon>eudicotyledons</taxon>
        <taxon>Gunneridae</taxon>
        <taxon>Pentapetalae</taxon>
        <taxon>rosids</taxon>
        <taxon>fabids</taxon>
        <taxon>Rosales</taxon>
        <taxon>Cannabaceae</taxon>
        <taxon>Parasponia</taxon>
    </lineage>
</organism>
<keyword evidence="2" id="KW-1185">Reference proteome</keyword>
<evidence type="ECO:0000313" key="2">
    <source>
        <dbReference type="Proteomes" id="UP000237105"/>
    </source>
</evidence>
<proteinExistence type="predicted"/>
<protein>
    <submittedName>
        <fullName evidence="1">Uncharacterized protein</fullName>
    </submittedName>
</protein>